<dbReference type="PROSITE" id="PS50088">
    <property type="entry name" value="ANK_REPEAT"/>
    <property type="match status" value="3"/>
</dbReference>
<feature type="repeat" description="ANK" evidence="3">
    <location>
        <begin position="59"/>
        <end position="87"/>
    </location>
</feature>
<accession>A0A9P8QT58</accession>
<evidence type="ECO:0000313" key="4">
    <source>
        <dbReference type="EMBL" id="KAH6608263.1"/>
    </source>
</evidence>
<gene>
    <name evidence="4" type="ORF">Trco_004576</name>
</gene>
<keyword evidence="5" id="KW-1185">Reference proteome</keyword>
<reference evidence="4" key="1">
    <citation type="submission" date="2021-08" db="EMBL/GenBank/DDBJ databases">
        <title>Chromosome-Level Trichoderma cornu-damae using Hi-C Data.</title>
        <authorList>
            <person name="Kim C.S."/>
        </authorList>
    </citation>
    <scope>NUCLEOTIDE SEQUENCE</scope>
    <source>
        <strain evidence="4">KA19-0412C</strain>
    </source>
</reference>
<feature type="repeat" description="ANK" evidence="3">
    <location>
        <begin position="507"/>
        <end position="539"/>
    </location>
</feature>
<name>A0A9P8QT58_9HYPO</name>
<protein>
    <submittedName>
        <fullName evidence="4">Ankyrin repeat</fullName>
    </submittedName>
</protein>
<dbReference type="SUPFAM" id="SSF48403">
    <property type="entry name" value="Ankyrin repeat"/>
    <property type="match status" value="1"/>
</dbReference>
<proteinExistence type="predicted"/>
<evidence type="ECO:0000256" key="1">
    <source>
        <dbReference type="ARBA" id="ARBA00022737"/>
    </source>
</evidence>
<dbReference type="OrthoDB" id="341259at2759"/>
<sequence>MSQLPGSAPTTRWLHGHFTSADEALHACVRDRHLQRLRQLLGASPAPNVNYSHPLVGPPVHFAALCGDLDAVELLLAAGADPLLVSDGDDPLTAIGFAALEGHRDVIRRLWMSCPPEGHVQGLKPYQTCLVVAARRGHAAAVEDLLGWWDGWPLELKAEALLWAARRWHLGVATLLLGRASFEQSTIQEALHAAARRRFLLADEFKVKYEGIDYLDQQQLIALLIDAGADPNSCPDKTPLVCSAAYDANLTGALKMLLEKGADPNKTNGLGKSALRVLATAVGVGFPPHRIQNETAIRLLLQHNASVTRPDNAGECPLHWAAYGLDLRLFRLYLSSPSDLGHDALLRLTNKNGETLLHYAAAGCRVEVMEFLLARGLDVNAKNSNGWTPLMCALVPVCSDSFTAANSPAEAMRAAQCLLSHGADASIVTEEGWTPLHGLALHCDDDVMGRAADLAKDLISRGVDPEARAPLLSPGAREAVPSLSLPWGYRLRDAMANPATQKTIVRPGLTPLYWAAERGAVGVVRALLAHGVDVSSTGVDGISPTRMAAESKFLKKRPELVDDLIGLLLAAGAGF</sequence>
<dbReference type="AlphaFoldDB" id="A0A9P8QT58"/>
<dbReference type="EMBL" id="JAIWOZ010000003">
    <property type="protein sequence ID" value="KAH6608263.1"/>
    <property type="molecule type" value="Genomic_DNA"/>
</dbReference>
<dbReference type="PANTHER" id="PTHR24198:SF165">
    <property type="entry name" value="ANKYRIN REPEAT-CONTAINING PROTEIN-RELATED"/>
    <property type="match status" value="1"/>
</dbReference>
<evidence type="ECO:0000256" key="3">
    <source>
        <dbReference type="PROSITE-ProRule" id="PRU00023"/>
    </source>
</evidence>
<dbReference type="InterPro" id="IPR036770">
    <property type="entry name" value="Ankyrin_rpt-contain_sf"/>
</dbReference>
<dbReference type="PANTHER" id="PTHR24198">
    <property type="entry name" value="ANKYRIN REPEAT AND PROTEIN KINASE DOMAIN-CONTAINING PROTEIN"/>
    <property type="match status" value="1"/>
</dbReference>
<keyword evidence="2 3" id="KW-0040">ANK repeat</keyword>
<dbReference type="Gene3D" id="1.25.40.20">
    <property type="entry name" value="Ankyrin repeat-containing domain"/>
    <property type="match status" value="5"/>
</dbReference>
<dbReference type="InterPro" id="IPR002110">
    <property type="entry name" value="Ankyrin_rpt"/>
</dbReference>
<evidence type="ECO:0000313" key="5">
    <source>
        <dbReference type="Proteomes" id="UP000827724"/>
    </source>
</evidence>
<dbReference type="Pfam" id="PF12796">
    <property type="entry name" value="Ank_2"/>
    <property type="match status" value="1"/>
</dbReference>
<dbReference type="Proteomes" id="UP000827724">
    <property type="component" value="Unassembled WGS sequence"/>
</dbReference>
<comment type="caution">
    <text evidence="4">The sequence shown here is derived from an EMBL/GenBank/DDBJ whole genome shotgun (WGS) entry which is preliminary data.</text>
</comment>
<evidence type="ECO:0000256" key="2">
    <source>
        <dbReference type="ARBA" id="ARBA00023043"/>
    </source>
</evidence>
<organism evidence="4 5">
    <name type="scientific">Trichoderma cornu-damae</name>
    <dbReference type="NCBI Taxonomy" id="654480"/>
    <lineage>
        <taxon>Eukaryota</taxon>
        <taxon>Fungi</taxon>
        <taxon>Dikarya</taxon>
        <taxon>Ascomycota</taxon>
        <taxon>Pezizomycotina</taxon>
        <taxon>Sordariomycetes</taxon>
        <taxon>Hypocreomycetidae</taxon>
        <taxon>Hypocreales</taxon>
        <taxon>Hypocreaceae</taxon>
        <taxon>Trichoderma</taxon>
    </lineage>
</organism>
<dbReference type="Pfam" id="PF13857">
    <property type="entry name" value="Ank_5"/>
    <property type="match status" value="1"/>
</dbReference>
<dbReference type="Pfam" id="PF00023">
    <property type="entry name" value="Ank"/>
    <property type="match status" value="2"/>
</dbReference>
<feature type="repeat" description="ANK" evidence="3">
    <location>
        <begin position="352"/>
        <end position="384"/>
    </location>
</feature>
<dbReference type="PROSITE" id="PS50297">
    <property type="entry name" value="ANK_REP_REGION"/>
    <property type="match status" value="3"/>
</dbReference>
<dbReference type="SMART" id="SM00248">
    <property type="entry name" value="ANK"/>
    <property type="match status" value="9"/>
</dbReference>
<keyword evidence="1" id="KW-0677">Repeat</keyword>